<evidence type="ECO:0000313" key="2">
    <source>
        <dbReference type="Proteomes" id="UP000198397"/>
    </source>
</evidence>
<keyword evidence="2" id="KW-1185">Reference proteome</keyword>
<name>A0A238X5Y5_HALVU</name>
<dbReference type="Proteomes" id="UP000198397">
    <property type="component" value="Unassembled WGS sequence"/>
</dbReference>
<dbReference type="AlphaFoldDB" id="A0A238X5Y5"/>
<proteinExistence type="predicted"/>
<reference evidence="1 2" key="1">
    <citation type="submission" date="2017-06" db="EMBL/GenBank/DDBJ databases">
        <authorList>
            <person name="Kim H.J."/>
            <person name="Triplett B.A."/>
        </authorList>
    </citation>
    <scope>NUCLEOTIDE SEQUENCE [LARGE SCALE GENOMIC DNA]</scope>
    <source>
        <strain evidence="1 2">DSM 8800</strain>
    </source>
</reference>
<dbReference type="EMBL" id="FZNQ01000013">
    <property type="protein sequence ID" value="SNR53269.1"/>
    <property type="molecule type" value="Genomic_DNA"/>
</dbReference>
<protein>
    <submittedName>
        <fullName evidence="1">Uncharacterized protein</fullName>
    </submittedName>
</protein>
<gene>
    <name evidence="1" type="ORF">SAMN06264855_11314</name>
</gene>
<evidence type="ECO:0000313" key="1">
    <source>
        <dbReference type="EMBL" id="SNR53269.1"/>
    </source>
</evidence>
<dbReference type="InterPro" id="IPR055690">
    <property type="entry name" value="DUF7266"/>
</dbReference>
<organism evidence="1 2">
    <name type="scientific">Halorubrum vacuolatum</name>
    <name type="common">Natronobacterium vacuolatum</name>
    <dbReference type="NCBI Taxonomy" id="63740"/>
    <lineage>
        <taxon>Archaea</taxon>
        <taxon>Methanobacteriati</taxon>
        <taxon>Methanobacteriota</taxon>
        <taxon>Stenosarchaea group</taxon>
        <taxon>Halobacteria</taxon>
        <taxon>Halobacteriales</taxon>
        <taxon>Haloferacaceae</taxon>
        <taxon>Halorubrum</taxon>
    </lineage>
</organism>
<accession>A0A238X5Y5</accession>
<dbReference type="Pfam" id="PF23928">
    <property type="entry name" value="DUF7266"/>
    <property type="match status" value="1"/>
</dbReference>
<sequence>MIAKSIEAAVVILFIGVVTSGLYAGVIPEYRSVTAAEVGDRTLATAGHEIERAVPPKQGGTVLEQRTERRVSLPATIRAEPYHIVPDEGASRIELRHPHRSIGGSRALSLPEHVVEIRGELPGGEGWIVVTTAPEGDGVIIILGAEPTEAGE</sequence>